<sequence length="312" mass="34935">MHSGFFYAILRLMNGIPSGFSDYVADGCDRCSFIRSYLARRGVESVVLPVAGKNHVYVKFPTSQYNPQFRIKTVIAHYDRVPGSPGANDNSAANFCLMDWAERLASRFDFHNVRLLFSDGEEFASGSVASQGAFSLASLFKRLGITNDDVYVFDCMGRGTIPILRKTVLPLAVPYTLRTRFAALEDRAEALLRRSTSRRWLTLPFAYSDNAGFIAYGIPAVAVTMLPEDEADKYFAALIKEKSLENYIVNHTVDAKSDAEEKEKLLKLQAMVPETWKLINTENDTERTLTPESFFVFASILDVLADEKTLVS</sequence>
<dbReference type="AlphaFoldDB" id="U2L3Y9"/>
<dbReference type="Proteomes" id="UP000016412">
    <property type="component" value="Unassembled WGS sequence"/>
</dbReference>
<evidence type="ECO:0000313" key="4">
    <source>
        <dbReference type="Proteomes" id="UP000016412"/>
    </source>
</evidence>
<dbReference type="eggNOG" id="ENOG5031CFX">
    <property type="taxonomic scope" value="Bacteria"/>
</dbReference>
<dbReference type="EMBL" id="AVQI01000077">
    <property type="protein sequence ID" value="ERJ99252.1"/>
    <property type="molecule type" value="Genomic_DNA"/>
</dbReference>
<dbReference type="Gene3D" id="3.40.630.10">
    <property type="entry name" value="Zn peptidases"/>
    <property type="match status" value="1"/>
</dbReference>
<evidence type="ECO:0000313" key="3">
    <source>
        <dbReference type="EMBL" id="ERJ99252.1"/>
    </source>
</evidence>
<dbReference type="GO" id="GO:0016787">
    <property type="term" value="F:hydrolase activity"/>
    <property type="evidence" value="ECO:0007669"/>
    <property type="project" value="UniProtKB-KW"/>
</dbReference>
<keyword evidence="2" id="KW-0378">Hydrolase</keyword>
<keyword evidence="5" id="KW-1185">Reference proteome</keyword>
<evidence type="ECO:0000313" key="2">
    <source>
        <dbReference type="EMBL" id="ERF60721.1"/>
    </source>
</evidence>
<proteinExistence type="predicted"/>
<reference evidence="4 5" key="1">
    <citation type="submission" date="2013-08" db="EMBL/GenBank/DDBJ databases">
        <authorList>
            <person name="Durkin A.S."/>
            <person name="Haft D.R."/>
            <person name="McCorrison J."/>
            <person name="Torralba M."/>
            <person name="Gillis M."/>
            <person name="Haft D.H."/>
            <person name="Methe B."/>
            <person name="Sutton G."/>
            <person name="Nelson K.E."/>
        </authorList>
    </citation>
    <scope>NUCLEOTIDE SEQUENCE [LARGE SCALE GENOMIC DNA]</scope>
    <source>
        <strain evidence="3 5">ATCC 35536</strain>
        <strain evidence="2 4">VPI DR56BR1116</strain>
    </source>
</reference>
<evidence type="ECO:0000313" key="5">
    <source>
        <dbReference type="Proteomes" id="UP000016646"/>
    </source>
</evidence>
<dbReference type="EMBL" id="AUZJ01000034">
    <property type="protein sequence ID" value="ERF60721.1"/>
    <property type="molecule type" value="Genomic_DNA"/>
</dbReference>
<accession>U2L3Y9</accession>
<feature type="domain" description="Peptidase M28" evidence="1">
    <location>
        <begin position="73"/>
        <end position="240"/>
    </location>
</feature>
<dbReference type="Proteomes" id="UP000016646">
    <property type="component" value="Unassembled WGS sequence"/>
</dbReference>
<gene>
    <name evidence="3" type="ORF">HMPREF0860_2318</name>
    <name evidence="2" type="ORF">HMPREF1325_2008</name>
</gene>
<dbReference type="PATRIC" id="fig|1125725.3.peg.1256"/>
<comment type="caution">
    <text evidence="2">The sequence shown here is derived from an EMBL/GenBank/DDBJ whole genome shotgun (WGS) entry which is preliminary data.</text>
</comment>
<dbReference type="InterPro" id="IPR007484">
    <property type="entry name" value="Peptidase_M28"/>
</dbReference>
<organism evidence="2 4">
    <name type="scientific">Treponema socranskii subsp. socranskii VPI DR56BR1116 = ATCC 35536</name>
    <dbReference type="NCBI Taxonomy" id="1125725"/>
    <lineage>
        <taxon>Bacteria</taxon>
        <taxon>Pseudomonadati</taxon>
        <taxon>Spirochaetota</taxon>
        <taxon>Spirochaetia</taxon>
        <taxon>Spirochaetales</taxon>
        <taxon>Treponemataceae</taxon>
        <taxon>Treponema</taxon>
    </lineage>
</organism>
<dbReference type="EC" id="3.4.-.-" evidence="2"/>
<dbReference type="Pfam" id="PF04389">
    <property type="entry name" value="Peptidase_M28"/>
    <property type="match status" value="1"/>
</dbReference>
<evidence type="ECO:0000259" key="1">
    <source>
        <dbReference type="Pfam" id="PF04389"/>
    </source>
</evidence>
<dbReference type="SUPFAM" id="SSF53187">
    <property type="entry name" value="Zn-dependent exopeptidases"/>
    <property type="match status" value="1"/>
</dbReference>
<protein>
    <submittedName>
        <fullName evidence="2">Peptidase, M28 family</fullName>
        <ecNumber evidence="2">3.4.-.-</ecNumber>
    </submittedName>
</protein>
<name>U2L3Y9_TRESO</name>